<dbReference type="Proteomes" id="UP000177803">
    <property type="component" value="Unassembled WGS sequence"/>
</dbReference>
<name>A0A1F6NLJ8_9BACT</name>
<sequence length="105" mass="11782">MTKKGQTHWMKASDLVNEVEKYAGRRPDIVFSHAGSFPVEVLAHYRAQGEHPLEDDLDDVGELDVMRADLISDMVAVPTPGDTLVRSLIRHDSQKLKAVLENLFI</sequence>
<accession>A0A1F6NLJ8</accession>
<dbReference type="Gene3D" id="3.40.50.10680">
    <property type="entry name" value="CofD-like domains"/>
    <property type="match status" value="1"/>
</dbReference>
<protein>
    <submittedName>
        <fullName evidence="1">Uncharacterized protein</fullName>
    </submittedName>
</protein>
<dbReference type="EMBL" id="MFQR01000011">
    <property type="protein sequence ID" value="OGH84623.1"/>
    <property type="molecule type" value="Genomic_DNA"/>
</dbReference>
<comment type="caution">
    <text evidence="1">The sequence shown here is derived from an EMBL/GenBank/DDBJ whole genome shotgun (WGS) entry which is preliminary data.</text>
</comment>
<gene>
    <name evidence="1" type="ORF">A2261_01910</name>
</gene>
<evidence type="ECO:0000313" key="1">
    <source>
        <dbReference type="EMBL" id="OGH84623.1"/>
    </source>
</evidence>
<dbReference type="AlphaFoldDB" id="A0A1F6NLJ8"/>
<organism evidence="1 2">
    <name type="scientific">Candidatus Magasanikbacteria bacterium RIFOXYA2_FULL_44_8</name>
    <dbReference type="NCBI Taxonomy" id="1798696"/>
    <lineage>
        <taxon>Bacteria</taxon>
        <taxon>Candidatus Magasanikiibacteriota</taxon>
    </lineage>
</organism>
<dbReference type="InterPro" id="IPR038136">
    <property type="entry name" value="CofD-like_dom_sf"/>
</dbReference>
<evidence type="ECO:0000313" key="2">
    <source>
        <dbReference type="Proteomes" id="UP000177803"/>
    </source>
</evidence>
<reference evidence="1 2" key="1">
    <citation type="journal article" date="2016" name="Nat. Commun.">
        <title>Thousands of microbial genomes shed light on interconnected biogeochemical processes in an aquifer system.</title>
        <authorList>
            <person name="Anantharaman K."/>
            <person name="Brown C.T."/>
            <person name="Hug L.A."/>
            <person name="Sharon I."/>
            <person name="Castelle C.J."/>
            <person name="Probst A.J."/>
            <person name="Thomas B.C."/>
            <person name="Singh A."/>
            <person name="Wilkins M.J."/>
            <person name="Karaoz U."/>
            <person name="Brodie E.L."/>
            <person name="Williams K.H."/>
            <person name="Hubbard S.S."/>
            <person name="Banfield J.F."/>
        </authorList>
    </citation>
    <scope>NUCLEOTIDE SEQUENCE [LARGE SCALE GENOMIC DNA]</scope>
</reference>
<proteinExistence type="predicted"/>